<proteinExistence type="predicted"/>
<dbReference type="Pfam" id="PF00535">
    <property type="entry name" value="Glycos_transf_2"/>
    <property type="match status" value="1"/>
</dbReference>
<evidence type="ECO:0000259" key="1">
    <source>
        <dbReference type="Pfam" id="PF00535"/>
    </source>
</evidence>
<sequence>MRHLLRTDTVLQPVSYVEEWNERGDNLGRARVSGGVSIITCTNRPQFFDNILTNYRNQKYSNKELIIILNKNSMNLKHFRGRTRAYDNVSVYKVPERISLGQCLNCGIIKTRFPLIAKFDDDDYYSPYYLREQVHALSRTKSDIVGKHACLVYLEASRKLVIRSPIETSKFLEFVQGGTILFKRKVLKNVRFADRSLGEDVNFLRSCKKKGYKIYATSPFNYVYMRRKNKSNHTWRASDHYYLNGSTPLAVTGDYRAIADRKI</sequence>
<protein>
    <submittedName>
        <fullName evidence="2">Glycosyltransferase family 2 protein</fullName>
    </submittedName>
</protein>
<accession>A0ABS7BYL0</accession>
<reference evidence="2 3" key="1">
    <citation type="submission" date="2021-07" db="EMBL/GenBank/DDBJ databases">
        <title>Paenibacillus radiodurans sp. nov., isolated from the southeastern edge of Tengger Desert.</title>
        <authorList>
            <person name="Zhang G."/>
        </authorList>
    </citation>
    <scope>NUCLEOTIDE SEQUENCE [LARGE SCALE GENOMIC DNA]</scope>
    <source>
        <strain evidence="2 3">CCM 7311</strain>
    </source>
</reference>
<dbReference type="InterPro" id="IPR029044">
    <property type="entry name" value="Nucleotide-diphossugar_trans"/>
</dbReference>
<organism evidence="2 3">
    <name type="scientific">Paenibacillus sepulcri</name>
    <dbReference type="NCBI Taxonomy" id="359917"/>
    <lineage>
        <taxon>Bacteria</taxon>
        <taxon>Bacillati</taxon>
        <taxon>Bacillota</taxon>
        <taxon>Bacilli</taxon>
        <taxon>Bacillales</taxon>
        <taxon>Paenibacillaceae</taxon>
        <taxon>Paenibacillus</taxon>
    </lineage>
</organism>
<dbReference type="Gene3D" id="3.90.550.10">
    <property type="entry name" value="Spore Coat Polysaccharide Biosynthesis Protein SpsA, Chain A"/>
    <property type="match status" value="1"/>
</dbReference>
<dbReference type="SUPFAM" id="SSF53448">
    <property type="entry name" value="Nucleotide-diphospho-sugar transferases"/>
    <property type="match status" value="1"/>
</dbReference>
<dbReference type="PANTHER" id="PTHR43685">
    <property type="entry name" value="GLYCOSYLTRANSFERASE"/>
    <property type="match status" value="1"/>
</dbReference>
<feature type="domain" description="Glycosyltransferase 2-like" evidence="1">
    <location>
        <begin position="38"/>
        <end position="145"/>
    </location>
</feature>
<dbReference type="CDD" id="cd00761">
    <property type="entry name" value="Glyco_tranf_GTA_type"/>
    <property type="match status" value="1"/>
</dbReference>
<comment type="caution">
    <text evidence="2">The sequence shown here is derived from an EMBL/GenBank/DDBJ whole genome shotgun (WGS) entry which is preliminary data.</text>
</comment>
<dbReference type="PANTHER" id="PTHR43685:SF2">
    <property type="entry name" value="GLYCOSYLTRANSFERASE 2-LIKE DOMAIN-CONTAINING PROTEIN"/>
    <property type="match status" value="1"/>
</dbReference>
<dbReference type="InterPro" id="IPR001173">
    <property type="entry name" value="Glyco_trans_2-like"/>
</dbReference>
<evidence type="ECO:0000313" key="2">
    <source>
        <dbReference type="EMBL" id="MBW7453742.1"/>
    </source>
</evidence>
<dbReference type="EMBL" id="JAHZIK010000110">
    <property type="protein sequence ID" value="MBW7453742.1"/>
    <property type="molecule type" value="Genomic_DNA"/>
</dbReference>
<keyword evidence="3" id="KW-1185">Reference proteome</keyword>
<gene>
    <name evidence="2" type="ORF">K0U00_06790</name>
</gene>
<evidence type="ECO:0000313" key="3">
    <source>
        <dbReference type="Proteomes" id="UP001519887"/>
    </source>
</evidence>
<name>A0ABS7BYL0_9BACL</name>
<dbReference type="Proteomes" id="UP001519887">
    <property type="component" value="Unassembled WGS sequence"/>
</dbReference>
<dbReference type="InterPro" id="IPR050834">
    <property type="entry name" value="Glycosyltransf_2"/>
</dbReference>